<dbReference type="EC" id="3.1.1.-" evidence="5"/>
<evidence type="ECO:0000256" key="1">
    <source>
        <dbReference type="ARBA" id="ARBA00008645"/>
    </source>
</evidence>
<reference evidence="8" key="1">
    <citation type="journal article" date="2013" name="Genome Biol. Evol.">
        <title>Punctuated emergences of genetic and phenotypic innovations in eumetazoan, bilaterian, euteleostome, and hominidae ancestors.</title>
        <authorList>
            <person name="Wenger Y."/>
            <person name="Galliot B."/>
        </authorList>
    </citation>
    <scope>NUCLEOTIDE SEQUENCE</scope>
    <source>
        <tissue evidence="8">Whole animals</tissue>
    </source>
</reference>
<evidence type="ECO:0000256" key="4">
    <source>
        <dbReference type="ARBA" id="ARBA00049203"/>
    </source>
</evidence>
<feature type="active site" evidence="6">
    <location>
        <position position="178"/>
    </location>
</feature>
<comment type="catalytic activity">
    <reaction evidence="4">
        <text>[phosphatase 2A protein]-C-terminal L-leucine methyl ester + H2O = [phosphatase 2A protein]-C-terminal L-leucine + methanol + H(+)</text>
        <dbReference type="Rhea" id="RHEA:48548"/>
        <dbReference type="Rhea" id="RHEA-COMP:12134"/>
        <dbReference type="Rhea" id="RHEA-COMP:12135"/>
        <dbReference type="ChEBI" id="CHEBI:15377"/>
        <dbReference type="ChEBI" id="CHEBI:15378"/>
        <dbReference type="ChEBI" id="CHEBI:17790"/>
        <dbReference type="ChEBI" id="CHEBI:90516"/>
        <dbReference type="ChEBI" id="CHEBI:90517"/>
        <dbReference type="EC" id="3.1.1.89"/>
    </reaction>
</comment>
<evidence type="ECO:0000259" key="7">
    <source>
        <dbReference type="Pfam" id="PF12697"/>
    </source>
</evidence>
<name>T2M2H5_HYDVU</name>
<dbReference type="Gene3D" id="3.40.50.1820">
    <property type="entry name" value="alpha/beta hydrolase"/>
    <property type="match status" value="1"/>
</dbReference>
<protein>
    <recommendedName>
        <fullName evidence="5">Protein phosphatase methylesterase 1</fullName>
        <shortName evidence="5">PME-1</shortName>
        <ecNumber evidence="5">3.1.1.-</ecNumber>
    </recommendedName>
</protein>
<dbReference type="GO" id="GO:0051723">
    <property type="term" value="F:protein methylesterase activity"/>
    <property type="evidence" value="ECO:0007669"/>
    <property type="project" value="UniProtKB-EC"/>
</dbReference>
<evidence type="ECO:0000256" key="2">
    <source>
        <dbReference type="ARBA" id="ARBA00022487"/>
    </source>
</evidence>
<comment type="similarity">
    <text evidence="1 5">Belongs to the AB hydrolase superfamily.</text>
</comment>
<dbReference type="InterPro" id="IPR000073">
    <property type="entry name" value="AB_hydrolase_1"/>
</dbReference>
<feature type="active site" evidence="6">
    <location>
        <position position="339"/>
    </location>
</feature>
<feature type="active site" evidence="6">
    <location>
        <position position="154"/>
    </location>
</feature>
<keyword evidence="2 5" id="KW-0719">Serine esterase</keyword>
<comment type="function">
    <text evidence="5">Demethylates proteins that have been reversibly carboxymethylated.</text>
</comment>
<gene>
    <name evidence="8" type="primary">PPME1</name>
</gene>
<organism evidence="8">
    <name type="scientific">Hydra vulgaris</name>
    <name type="common">Hydra</name>
    <name type="synonym">Hydra attenuata</name>
    <dbReference type="NCBI Taxonomy" id="6087"/>
    <lineage>
        <taxon>Eukaryota</taxon>
        <taxon>Metazoa</taxon>
        <taxon>Cnidaria</taxon>
        <taxon>Hydrozoa</taxon>
        <taxon>Hydroidolina</taxon>
        <taxon>Anthoathecata</taxon>
        <taxon>Aplanulata</taxon>
        <taxon>Hydridae</taxon>
        <taxon>Hydra</taxon>
    </lineage>
</organism>
<feature type="domain" description="AB hydrolase-1" evidence="7">
    <location>
        <begin position="78"/>
        <end position="351"/>
    </location>
</feature>
<keyword evidence="3 5" id="KW-0378">Hydrolase</keyword>
<dbReference type="Pfam" id="PF12697">
    <property type="entry name" value="Abhydrolase_6"/>
    <property type="match status" value="1"/>
</dbReference>
<dbReference type="PANTHER" id="PTHR14189">
    <property type="entry name" value="PROTEIN PHOSPHATASE METHYLESTERASE-1 RELATED"/>
    <property type="match status" value="1"/>
</dbReference>
<evidence type="ECO:0000256" key="6">
    <source>
        <dbReference type="PIRSR" id="PIRSR022950-1"/>
    </source>
</evidence>
<proteinExistence type="evidence at transcript level"/>
<dbReference type="AlphaFoldDB" id="T2M2H5"/>
<dbReference type="OrthoDB" id="194865at2759"/>
<dbReference type="OMA" id="VMVCHHG"/>
<evidence type="ECO:0000256" key="3">
    <source>
        <dbReference type="ARBA" id="ARBA00022801"/>
    </source>
</evidence>
<dbReference type="EMBL" id="HAAD01000097">
    <property type="protein sequence ID" value="CDG66329.1"/>
    <property type="molecule type" value="mRNA"/>
</dbReference>
<dbReference type="SUPFAM" id="SSF53474">
    <property type="entry name" value="alpha/beta-Hydrolases"/>
    <property type="match status" value="1"/>
</dbReference>
<dbReference type="PANTHER" id="PTHR14189:SF0">
    <property type="entry name" value="PROTEIN PHOSPHATASE METHYLESTERASE 1"/>
    <property type="match status" value="1"/>
</dbReference>
<dbReference type="PIRSF" id="PIRSF022950">
    <property type="entry name" value="PPase_methylesterase_euk"/>
    <property type="match status" value="1"/>
</dbReference>
<sequence>MSSLQREVLKKMLPPLPNPLSIDRSRAQKSRFSGLVPKRKTKEYSELSWKEFFDENRIVNIGENNFSVYLCGYTGPLLVLLHGGGHSALSWALFARHVCSICECRIMAIDLRGHGSTFTTDDLNLAAEVLAQDVANVVMEFYKELPPIILLGHSMGGAIAVHVAVKELIPLVGLAVIDVVEGTALDALSSMQSFLRSRPQTFKSTDQAIEWSLRSGTLRNIESARVSVPGQIRRRNAFKVKAIKDNSLYNQAITELEEDVQCDDLQEEEEETHVYEWRIDLKKTEQYWKGWFENMSSLFLSCSAPKMLILAGIDRLDTALTIGQMQGKFQMQVLAKCGHMVHEDVPDKVAEIIAGFLIRQNLTTMKEFFPRHMPEC</sequence>
<evidence type="ECO:0000313" key="8">
    <source>
        <dbReference type="EMBL" id="CDG66329.1"/>
    </source>
</evidence>
<dbReference type="InterPro" id="IPR016812">
    <property type="entry name" value="PPase_methylesterase_euk"/>
</dbReference>
<dbReference type="GeneID" id="100205631"/>
<dbReference type="KEGG" id="hmg:100205631"/>
<dbReference type="InterPro" id="IPR029058">
    <property type="entry name" value="AB_hydrolase_fold"/>
</dbReference>
<accession>T2M2H5</accession>
<evidence type="ECO:0000256" key="5">
    <source>
        <dbReference type="PIRNR" id="PIRNR022950"/>
    </source>
</evidence>